<evidence type="ECO:0000313" key="2">
    <source>
        <dbReference type="EMBL" id="KAK6526621.1"/>
    </source>
</evidence>
<evidence type="ECO:0000313" key="3">
    <source>
        <dbReference type="Proteomes" id="UP001365542"/>
    </source>
</evidence>
<dbReference type="InterPro" id="IPR010979">
    <property type="entry name" value="Ribosomal_uS13-like_H2TH"/>
</dbReference>
<dbReference type="Gene3D" id="1.10.8.50">
    <property type="match status" value="1"/>
</dbReference>
<name>A0AAV9WW56_9PEZI</name>
<protein>
    <submittedName>
        <fullName evidence="2">Uncharacterized protein</fullName>
    </submittedName>
</protein>
<dbReference type="GO" id="GO:0003676">
    <property type="term" value="F:nucleic acid binding"/>
    <property type="evidence" value="ECO:0007669"/>
    <property type="project" value="InterPro"/>
</dbReference>
<dbReference type="SUPFAM" id="SSF46946">
    <property type="entry name" value="S13-like H2TH domain"/>
    <property type="match status" value="1"/>
</dbReference>
<dbReference type="EMBL" id="JAVHJO010000016">
    <property type="protein sequence ID" value="KAK6526621.1"/>
    <property type="molecule type" value="Genomic_DNA"/>
</dbReference>
<reference evidence="2 3" key="1">
    <citation type="submission" date="2019-10" db="EMBL/GenBank/DDBJ databases">
        <authorList>
            <person name="Palmer J.M."/>
        </authorList>
    </citation>
    <scope>NUCLEOTIDE SEQUENCE [LARGE SCALE GENOMIC DNA]</scope>
    <source>
        <strain evidence="2 3">TWF694</strain>
    </source>
</reference>
<gene>
    <name evidence="2" type="ORF">TWF694_005203</name>
</gene>
<dbReference type="Proteomes" id="UP001365542">
    <property type="component" value="Unassembled WGS sequence"/>
</dbReference>
<keyword evidence="3" id="KW-1185">Reference proteome</keyword>
<evidence type="ECO:0000256" key="1">
    <source>
        <dbReference type="SAM" id="MobiDB-lite"/>
    </source>
</evidence>
<proteinExistence type="predicted"/>
<dbReference type="AlphaFoldDB" id="A0AAV9WW56"/>
<organism evidence="2 3">
    <name type="scientific">Orbilia ellipsospora</name>
    <dbReference type="NCBI Taxonomy" id="2528407"/>
    <lineage>
        <taxon>Eukaryota</taxon>
        <taxon>Fungi</taxon>
        <taxon>Dikarya</taxon>
        <taxon>Ascomycota</taxon>
        <taxon>Pezizomycotina</taxon>
        <taxon>Orbiliomycetes</taxon>
        <taxon>Orbiliales</taxon>
        <taxon>Orbiliaceae</taxon>
        <taxon>Orbilia</taxon>
    </lineage>
</organism>
<sequence>MPEGLTVHDMTRMMKSRFKETNVTIEIHDRWFRNKDAATSSEATMPKTSFQTLSPLQGHSIRFNAENIQFHGKQMGIPFPNDIWVRVKFGQHGHCVVLRREEYDNLKNRWDTIVAKDLKHVESSLAKKDNLIKIPFSLVGDAQVMAFTDHTKWIQFFATVIPIPRTLFGSSYDQFYWVDRKNNGPCPIQEWEAFKANLTTNTSNLRNNNRALIRDLIDPKKNKYWNGIGASHANDILFLAMLHPAEKVSSVFNSSGKTKRLVAAIETFFSQARSDIYLKNVPSGSTAIRGFDVSDRITRWYNECFIKVYKKKTCLVAKEYFDLMVQRGLLKNASFESEGEKPQPILAKKSIFDNPIASEVAARTRNFDIIIPQLSHREKILSQKPEASVVEVVEVRKDGKTPRIKLPVHRVKWPGNRTPWAYGYTLINSWPERHEADHQVEQCNSNWKPLDWDNGKGEIGPTNFHYTIGAKKQRDTESKKTGRKVALRNEIAAAGGISKQRGRPQKGKRLEGDPAIDPNRKRKLVKLRRKRLEEFNLRKKQARLVVEEETEESIREELENGEEGISERESLEEETLEQIHEILPVDSLNAAAESAASLHEADGLYSMTLEDYEEYSDVMAARGEESGTEEPITCFSDVE</sequence>
<comment type="caution">
    <text evidence="2">The sequence shown here is derived from an EMBL/GenBank/DDBJ whole genome shotgun (WGS) entry which is preliminary data.</text>
</comment>
<feature type="region of interest" description="Disordered" evidence="1">
    <location>
        <begin position="497"/>
        <end position="516"/>
    </location>
</feature>
<accession>A0AAV9WW56</accession>